<feature type="non-terminal residue" evidence="2">
    <location>
        <position position="85"/>
    </location>
</feature>
<dbReference type="AlphaFoldDB" id="A0AAN4ZRF6"/>
<keyword evidence="1" id="KW-1133">Transmembrane helix</keyword>
<accession>A0AAN4ZRF6</accession>
<evidence type="ECO:0000256" key="1">
    <source>
        <dbReference type="SAM" id="Phobius"/>
    </source>
</evidence>
<dbReference type="EMBL" id="BTRK01000003">
    <property type="protein sequence ID" value="GMR43676.1"/>
    <property type="molecule type" value="Genomic_DNA"/>
</dbReference>
<name>A0AAN4ZRF6_9BILA</name>
<sequence length="85" mass="10015">SFRIMTHGCFNNCAYRHHRRLEDIYFYETLGAYQFLTVLAQCRAIYVLIFRASNIFDYSFRIFILNSIFGNVMSVIALNIVVQFG</sequence>
<feature type="transmembrane region" description="Helical" evidence="1">
    <location>
        <begin position="62"/>
        <end position="82"/>
    </location>
</feature>
<keyword evidence="1" id="KW-0812">Transmembrane</keyword>
<keyword evidence="3" id="KW-1185">Reference proteome</keyword>
<feature type="transmembrane region" description="Helical" evidence="1">
    <location>
        <begin position="30"/>
        <end position="50"/>
    </location>
</feature>
<proteinExistence type="predicted"/>
<keyword evidence="1" id="KW-0472">Membrane</keyword>
<dbReference type="Proteomes" id="UP001328107">
    <property type="component" value="Unassembled WGS sequence"/>
</dbReference>
<evidence type="ECO:0000313" key="2">
    <source>
        <dbReference type="EMBL" id="GMR43676.1"/>
    </source>
</evidence>
<reference evidence="3" key="1">
    <citation type="submission" date="2022-10" db="EMBL/GenBank/DDBJ databases">
        <title>Genome assembly of Pristionchus species.</title>
        <authorList>
            <person name="Yoshida K."/>
            <person name="Sommer R.J."/>
        </authorList>
    </citation>
    <scope>NUCLEOTIDE SEQUENCE [LARGE SCALE GENOMIC DNA]</scope>
    <source>
        <strain evidence="3">RS5460</strain>
    </source>
</reference>
<organism evidence="2 3">
    <name type="scientific">Pristionchus mayeri</name>
    <dbReference type="NCBI Taxonomy" id="1317129"/>
    <lineage>
        <taxon>Eukaryota</taxon>
        <taxon>Metazoa</taxon>
        <taxon>Ecdysozoa</taxon>
        <taxon>Nematoda</taxon>
        <taxon>Chromadorea</taxon>
        <taxon>Rhabditida</taxon>
        <taxon>Rhabditina</taxon>
        <taxon>Diplogasteromorpha</taxon>
        <taxon>Diplogasteroidea</taxon>
        <taxon>Neodiplogasteridae</taxon>
        <taxon>Pristionchus</taxon>
    </lineage>
</organism>
<comment type="caution">
    <text evidence="2">The sequence shown here is derived from an EMBL/GenBank/DDBJ whole genome shotgun (WGS) entry which is preliminary data.</text>
</comment>
<feature type="non-terminal residue" evidence="2">
    <location>
        <position position="1"/>
    </location>
</feature>
<protein>
    <submittedName>
        <fullName evidence="2">Uncharacterized protein</fullName>
    </submittedName>
</protein>
<evidence type="ECO:0000313" key="3">
    <source>
        <dbReference type="Proteomes" id="UP001328107"/>
    </source>
</evidence>
<gene>
    <name evidence="2" type="ORF">PMAYCL1PPCAC_13871</name>
</gene>